<evidence type="ECO:0000259" key="9">
    <source>
        <dbReference type="PROSITE" id="PS51253"/>
    </source>
</evidence>
<dbReference type="InterPro" id="IPR009057">
    <property type="entry name" value="Homeodomain-like_sf"/>
</dbReference>
<gene>
    <name evidence="10" type="ORF">V5799_016364</name>
</gene>
<dbReference type="InterPro" id="IPR018108">
    <property type="entry name" value="MCP_transmembrane"/>
</dbReference>
<dbReference type="PROSITE" id="PS50920">
    <property type="entry name" value="SOLCAR"/>
    <property type="match status" value="1"/>
</dbReference>
<reference evidence="10 11" key="1">
    <citation type="journal article" date="2023" name="Arcadia Sci">
        <title>De novo assembly of a long-read Amblyomma americanum tick genome.</title>
        <authorList>
            <person name="Chou S."/>
            <person name="Poskanzer K.E."/>
            <person name="Rollins M."/>
            <person name="Thuy-Boun P.S."/>
        </authorList>
    </citation>
    <scope>NUCLEOTIDE SEQUENCE [LARGE SCALE GENOMIC DNA]</scope>
    <source>
        <strain evidence="10">F_SG_1</strain>
        <tissue evidence="10">Salivary glands</tissue>
    </source>
</reference>
<evidence type="ECO:0000256" key="4">
    <source>
        <dbReference type="ARBA" id="ARBA00022692"/>
    </source>
</evidence>
<dbReference type="SUPFAM" id="SSF46689">
    <property type="entry name" value="Homeodomain-like"/>
    <property type="match status" value="1"/>
</dbReference>
<dbReference type="Proteomes" id="UP001321473">
    <property type="component" value="Unassembled WGS sequence"/>
</dbReference>
<dbReference type="Gene3D" id="1.10.10.60">
    <property type="entry name" value="Homeodomain-like"/>
    <property type="match status" value="1"/>
</dbReference>
<evidence type="ECO:0000256" key="3">
    <source>
        <dbReference type="ARBA" id="ARBA00006375"/>
    </source>
</evidence>
<name>A0AAQ4F5Y4_AMBAM</name>
<comment type="caution">
    <text evidence="10">The sequence shown here is derived from an EMBL/GenBank/DDBJ whole genome shotgun (WGS) entry which is preliminary data.</text>
</comment>
<comment type="similarity">
    <text evidence="3 8">Belongs to the mitochondrial carrier (TC 2.A.29) family.</text>
</comment>
<comment type="subcellular location">
    <subcellularLocation>
        <location evidence="2">Membrane</location>
        <topology evidence="2">Multi-pass membrane protein</topology>
    </subcellularLocation>
    <subcellularLocation>
        <location evidence="1">Nucleus</location>
    </subcellularLocation>
</comment>
<evidence type="ECO:0000256" key="2">
    <source>
        <dbReference type="ARBA" id="ARBA00004141"/>
    </source>
</evidence>
<feature type="repeat" description="Solcar" evidence="7">
    <location>
        <begin position="1"/>
        <end position="83"/>
    </location>
</feature>
<accession>A0AAQ4F5Y4</accession>
<proteinExistence type="inferred from homology"/>
<dbReference type="Gene3D" id="1.50.40.10">
    <property type="entry name" value="Mitochondrial carrier domain"/>
    <property type="match status" value="1"/>
</dbReference>
<protein>
    <recommendedName>
        <fullName evidence="9">HTH CENPB-type domain-containing protein</fullName>
    </recommendedName>
</protein>
<dbReference type="GO" id="GO:0005634">
    <property type="term" value="C:nucleus"/>
    <property type="evidence" value="ECO:0007669"/>
    <property type="project" value="UniProtKB-SubCell"/>
</dbReference>
<keyword evidence="4 7" id="KW-0812">Transmembrane</keyword>
<organism evidence="10 11">
    <name type="scientific">Amblyomma americanum</name>
    <name type="common">Lone star tick</name>
    <dbReference type="NCBI Taxonomy" id="6943"/>
    <lineage>
        <taxon>Eukaryota</taxon>
        <taxon>Metazoa</taxon>
        <taxon>Ecdysozoa</taxon>
        <taxon>Arthropoda</taxon>
        <taxon>Chelicerata</taxon>
        <taxon>Arachnida</taxon>
        <taxon>Acari</taxon>
        <taxon>Parasitiformes</taxon>
        <taxon>Ixodida</taxon>
        <taxon>Ixodoidea</taxon>
        <taxon>Ixodidae</taxon>
        <taxon>Amblyomminae</taxon>
        <taxon>Amblyomma</taxon>
    </lineage>
</organism>
<keyword evidence="6 7" id="KW-0472">Membrane</keyword>
<evidence type="ECO:0000256" key="7">
    <source>
        <dbReference type="PROSITE-ProRule" id="PRU00282"/>
    </source>
</evidence>
<dbReference type="PROSITE" id="PS51253">
    <property type="entry name" value="HTH_CENPB"/>
    <property type="match status" value="1"/>
</dbReference>
<evidence type="ECO:0000256" key="1">
    <source>
        <dbReference type="ARBA" id="ARBA00004123"/>
    </source>
</evidence>
<dbReference type="GO" id="GO:0016020">
    <property type="term" value="C:membrane"/>
    <property type="evidence" value="ECO:0007669"/>
    <property type="project" value="UniProtKB-SubCell"/>
</dbReference>
<dbReference type="Pfam" id="PF03221">
    <property type="entry name" value="HTH_Tnp_Tc5"/>
    <property type="match status" value="1"/>
</dbReference>
<keyword evidence="8" id="KW-0813">Transport</keyword>
<dbReference type="InterPro" id="IPR006600">
    <property type="entry name" value="HTH_CenpB_DNA-bd_dom"/>
</dbReference>
<sequence>MDIADKLGITDFAASNGWIDRFRKRHGIAYKTLWRSRRGSGPPPQVAKTEGFMGFYKGVTASFLRLGPHTVLSLVFWSELRREYALFSQPRVEAA</sequence>
<keyword evidence="5" id="KW-0238">DNA-binding</keyword>
<dbReference type="EMBL" id="JARKHS020006836">
    <property type="protein sequence ID" value="KAK8782293.1"/>
    <property type="molecule type" value="Genomic_DNA"/>
</dbReference>
<evidence type="ECO:0000256" key="8">
    <source>
        <dbReference type="RuleBase" id="RU000488"/>
    </source>
</evidence>
<dbReference type="AlphaFoldDB" id="A0AAQ4F5Y4"/>
<dbReference type="InterPro" id="IPR023395">
    <property type="entry name" value="MCP_dom_sf"/>
</dbReference>
<dbReference type="SUPFAM" id="SSF103506">
    <property type="entry name" value="Mitochondrial carrier"/>
    <property type="match status" value="1"/>
</dbReference>
<dbReference type="GO" id="GO:0003677">
    <property type="term" value="F:DNA binding"/>
    <property type="evidence" value="ECO:0007669"/>
    <property type="project" value="UniProtKB-KW"/>
</dbReference>
<evidence type="ECO:0000256" key="6">
    <source>
        <dbReference type="ARBA" id="ARBA00023136"/>
    </source>
</evidence>
<feature type="domain" description="HTH CENPB-type" evidence="9">
    <location>
        <begin position="1"/>
        <end position="32"/>
    </location>
</feature>
<evidence type="ECO:0000256" key="5">
    <source>
        <dbReference type="ARBA" id="ARBA00023125"/>
    </source>
</evidence>
<evidence type="ECO:0000313" key="11">
    <source>
        <dbReference type="Proteomes" id="UP001321473"/>
    </source>
</evidence>
<keyword evidence="11" id="KW-1185">Reference proteome</keyword>
<evidence type="ECO:0000313" key="10">
    <source>
        <dbReference type="EMBL" id="KAK8782293.1"/>
    </source>
</evidence>
<dbReference type="Pfam" id="PF00153">
    <property type="entry name" value="Mito_carr"/>
    <property type="match status" value="1"/>
</dbReference>